<dbReference type="PANTHER" id="PTHR30055:SF234">
    <property type="entry name" value="HTH-TYPE TRANSCRIPTIONAL REGULATOR BETI"/>
    <property type="match status" value="1"/>
</dbReference>
<organism evidence="6">
    <name type="scientific">Actinomyces succiniciruminis</name>
    <dbReference type="NCBI Taxonomy" id="1522002"/>
    <lineage>
        <taxon>Bacteria</taxon>
        <taxon>Bacillati</taxon>
        <taxon>Actinomycetota</taxon>
        <taxon>Actinomycetes</taxon>
        <taxon>Actinomycetales</taxon>
        <taxon>Actinomycetaceae</taxon>
        <taxon>Actinomyces</taxon>
    </lineage>
</organism>
<dbReference type="PRINTS" id="PR00455">
    <property type="entry name" value="HTHTETR"/>
</dbReference>
<evidence type="ECO:0000256" key="4">
    <source>
        <dbReference type="PROSITE-ProRule" id="PRU00335"/>
    </source>
</evidence>
<sequence>MRVDAVANRDSIIKAARELFADVGVDVPVRRIAAEAGVGIGTLYRHFPDRMSLVVGVADKVYEQLDAAAGRCEQAWDRDPEAAWAGFVREVASLRLGRLLTQVGARSELFEAGGLGPALRERAVARISGLLQAAHAAGLVREEVDPVRFQIGVVEVSRPLGAIVDEMAPGWQDWLVDVYLRGLRP</sequence>
<dbReference type="InterPro" id="IPR009057">
    <property type="entry name" value="Homeodomain-like_sf"/>
</dbReference>
<name>A0A1L7RGE6_9ACTO</name>
<dbReference type="InterPro" id="IPR049445">
    <property type="entry name" value="TetR_SbtR-like_C"/>
</dbReference>
<dbReference type="PANTHER" id="PTHR30055">
    <property type="entry name" value="HTH-TYPE TRANSCRIPTIONAL REGULATOR RUTR"/>
    <property type="match status" value="1"/>
</dbReference>
<dbReference type="PROSITE" id="PS50977">
    <property type="entry name" value="HTH_TETR_2"/>
    <property type="match status" value="1"/>
</dbReference>
<dbReference type="AlphaFoldDB" id="A0A1L7RGE6"/>
<keyword evidence="1" id="KW-0805">Transcription regulation</keyword>
<evidence type="ECO:0000256" key="1">
    <source>
        <dbReference type="ARBA" id="ARBA00023015"/>
    </source>
</evidence>
<dbReference type="InterPro" id="IPR036271">
    <property type="entry name" value="Tet_transcr_reg_TetR-rel_C_sf"/>
</dbReference>
<feature type="domain" description="HTH tetR-type" evidence="5">
    <location>
        <begin position="6"/>
        <end position="65"/>
    </location>
</feature>
<dbReference type="GO" id="GO:0000976">
    <property type="term" value="F:transcription cis-regulatory region binding"/>
    <property type="evidence" value="ECO:0007669"/>
    <property type="project" value="TreeGrafter"/>
</dbReference>
<dbReference type="SUPFAM" id="SSF48498">
    <property type="entry name" value="Tetracyclin repressor-like, C-terminal domain"/>
    <property type="match status" value="1"/>
</dbReference>
<dbReference type="Pfam" id="PF00440">
    <property type="entry name" value="TetR_N"/>
    <property type="match status" value="1"/>
</dbReference>
<reference evidence="6" key="1">
    <citation type="submission" date="2014-07" db="EMBL/GenBank/DDBJ databases">
        <authorList>
            <person name="Zhang J.E."/>
            <person name="Yang H."/>
            <person name="Guo J."/>
            <person name="Deng Z."/>
            <person name="Luo H."/>
            <person name="Luo M."/>
            <person name="Zhao B."/>
        </authorList>
    </citation>
    <scope>NUCLEOTIDE SEQUENCE</scope>
    <source>
        <strain evidence="6">AM4</strain>
    </source>
</reference>
<dbReference type="RefSeq" id="WP_210578949.1">
    <property type="nucleotide sequence ID" value="NZ_LK995473.1"/>
</dbReference>
<evidence type="ECO:0000256" key="2">
    <source>
        <dbReference type="ARBA" id="ARBA00023125"/>
    </source>
</evidence>
<dbReference type="EMBL" id="LK995473">
    <property type="protein sequence ID" value="CED90486.1"/>
    <property type="molecule type" value="Genomic_DNA"/>
</dbReference>
<protein>
    <submittedName>
        <fullName evidence="6">TetR transcriptional regulator</fullName>
    </submittedName>
</protein>
<accession>A0A1L7RGE6</accession>
<evidence type="ECO:0000313" key="6">
    <source>
        <dbReference type="EMBL" id="CED90486.1"/>
    </source>
</evidence>
<keyword evidence="3" id="KW-0804">Transcription</keyword>
<dbReference type="SUPFAM" id="SSF46689">
    <property type="entry name" value="Homeodomain-like"/>
    <property type="match status" value="1"/>
</dbReference>
<gene>
    <name evidence="6" type="ORF">AAM4_0591</name>
</gene>
<feature type="DNA-binding region" description="H-T-H motif" evidence="4">
    <location>
        <begin position="28"/>
        <end position="47"/>
    </location>
</feature>
<evidence type="ECO:0000259" key="5">
    <source>
        <dbReference type="PROSITE" id="PS50977"/>
    </source>
</evidence>
<evidence type="ECO:0000256" key="3">
    <source>
        <dbReference type="ARBA" id="ARBA00023163"/>
    </source>
</evidence>
<proteinExistence type="predicted"/>
<keyword evidence="2 4" id="KW-0238">DNA-binding</keyword>
<dbReference type="GO" id="GO:0003700">
    <property type="term" value="F:DNA-binding transcription factor activity"/>
    <property type="evidence" value="ECO:0007669"/>
    <property type="project" value="TreeGrafter"/>
</dbReference>
<dbReference type="InterPro" id="IPR001647">
    <property type="entry name" value="HTH_TetR"/>
</dbReference>
<dbReference type="Gene3D" id="1.10.357.10">
    <property type="entry name" value="Tetracycline Repressor, domain 2"/>
    <property type="match status" value="1"/>
</dbReference>
<dbReference type="Pfam" id="PF21597">
    <property type="entry name" value="TetR_C_43"/>
    <property type="match status" value="1"/>
</dbReference>
<dbReference type="InterPro" id="IPR050109">
    <property type="entry name" value="HTH-type_TetR-like_transc_reg"/>
</dbReference>